<keyword evidence="1" id="KW-0812">Transmembrane</keyword>
<dbReference type="Pfam" id="PF02643">
    <property type="entry name" value="DUF192"/>
    <property type="match status" value="1"/>
</dbReference>
<evidence type="ECO:0008006" key="4">
    <source>
        <dbReference type="Google" id="ProtNLM"/>
    </source>
</evidence>
<gene>
    <name evidence="2" type="ORF">UV91_C0011G0029</name>
</gene>
<organism evidence="2 3">
    <name type="scientific">Candidatus Nomurabacteria bacterium GW2011_GWF2_43_24</name>
    <dbReference type="NCBI Taxonomy" id="1618778"/>
    <lineage>
        <taxon>Bacteria</taxon>
        <taxon>Candidatus Nomuraibacteriota</taxon>
    </lineage>
</organism>
<dbReference type="AlphaFoldDB" id="A0A0G1ELN4"/>
<reference evidence="2 3" key="1">
    <citation type="journal article" date="2015" name="Nature">
        <title>rRNA introns, odd ribosomes, and small enigmatic genomes across a large radiation of phyla.</title>
        <authorList>
            <person name="Brown C.T."/>
            <person name="Hug L.A."/>
            <person name="Thomas B.C."/>
            <person name="Sharon I."/>
            <person name="Castelle C.J."/>
            <person name="Singh A."/>
            <person name="Wilkins M.J."/>
            <person name="Williams K.H."/>
            <person name="Banfield J.F."/>
        </authorList>
    </citation>
    <scope>NUCLEOTIDE SEQUENCE [LARGE SCALE GENOMIC DNA]</scope>
</reference>
<comment type="caution">
    <text evidence="2">The sequence shown here is derived from an EMBL/GenBank/DDBJ whole genome shotgun (WGS) entry which is preliminary data.</text>
</comment>
<dbReference type="PANTHER" id="PTHR37953:SF1">
    <property type="entry name" value="UPF0127 PROTEIN MJ1496"/>
    <property type="match status" value="1"/>
</dbReference>
<name>A0A0G1ELN4_9BACT</name>
<accession>A0A0G1ELN4</accession>
<evidence type="ECO:0000313" key="3">
    <source>
        <dbReference type="Proteomes" id="UP000033907"/>
    </source>
</evidence>
<sequence>MKKNFFGSLFLISVFFLVGFFLVNYPVRNLTPEDIESVKIAGQDIRVGLALSEMEKSKGLSGRTNLKDDEGMLFVFTKPGKYYFWMKDMNFPIDIIWLAPSEGGDAEDMKVVYIKKDARPELYPETYGPDQDAKYVLEVNAGFSEKNNLKEGDNVLFTY</sequence>
<evidence type="ECO:0000313" key="2">
    <source>
        <dbReference type="EMBL" id="KKT10693.1"/>
    </source>
</evidence>
<dbReference type="Gene3D" id="2.60.120.1140">
    <property type="entry name" value="Protein of unknown function DUF192"/>
    <property type="match status" value="1"/>
</dbReference>
<keyword evidence="1" id="KW-0472">Membrane</keyword>
<proteinExistence type="predicted"/>
<dbReference type="PANTHER" id="PTHR37953">
    <property type="entry name" value="UPF0127 PROTEIN MJ1496"/>
    <property type="match status" value="1"/>
</dbReference>
<evidence type="ECO:0000256" key="1">
    <source>
        <dbReference type="SAM" id="Phobius"/>
    </source>
</evidence>
<keyword evidence="1" id="KW-1133">Transmembrane helix</keyword>
<protein>
    <recommendedName>
        <fullName evidence="4">DUF192 domain-containing protein</fullName>
    </recommendedName>
</protein>
<dbReference type="Proteomes" id="UP000033907">
    <property type="component" value="Unassembled WGS sequence"/>
</dbReference>
<dbReference type="InterPro" id="IPR003795">
    <property type="entry name" value="DUF192"/>
</dbReference>
<dbReference type="InterPro" id="IPR038695">
    <property type="entry name" value="Saro_0823-like_sf"/>
</dbReference>
<dbReference type="EMBL" id="LCGH01000011">
    <property type="protein sequence ID" value="KKT10693.1"/>
    <property type="molecule type" value="Genomic_DNA"/>
</dbReference>
<feature type="transmembrane region" description="Helical" evidence="1">
    <location>
        <begin position="6"/>
        <end position="27"/>
    </location>
</feature>